<keyword evidence="2" id="KW-1185">Reference proteome</keyword>
<protein>
    <submittedName>
        <fullName evidence="1">Uncharacterized protein</fullName>
    </submittedName>
</protein>
<accession>A0A8R1YZQ5</accession>
<accession>A0A2A6BTT3</accession>
<evidence type="ECO:0000313" key="2">
    <source>
        <dbReference type="Proteomes" id="UP000005239"/>
    </source>
</evidence>
<reference evidence="1" key="2">
    <citation type="submission" date="2022-06" db="UniProtKB">
        <authorList>
            <consortium name="EnsemblMetazoa"/>
        </authorList>
    </citation>
    <scope>IDENTIFICATION</scope>
    <source>
        <strain evidence="1">PS312</strain>
    </source>
</reference>
<sequence length="65" mass="7244">MLPLPTSITYAFEATSTSNIHKVYQLISITQLAQLAKGGAFCSVEVIARQFGGNYLVLIVQWRRE</sequence>
<proteinExistence type="predicted"/>
<dbReference type="EnsemblMetazoa" id="PPA44507.1">
    <property type="protein sequence ID" value="PPA44507.1"/>
    <property type="gene ID" value="WBGene00282876"/>
</dbReference>
<dbReference type="Proteomes" id="UP000005239">
    <property type="component" value="Unassembled WGS sequence"/>
</dbReference>
<reference evidence="2" key="1">
    <citation type="journal article" date="2008" name="Nat. Genet.">
        <title>The Pristionchus pacificus genome provides a unique perspective on nematode lifestyle and parasitism.</title>
        <authorList>
            <person name="Dieterich C."/>
            <person name="Clifton S.W."/>
            <person name="Schuster L.N."/>
            <person name="Chinwalla A."/>
            <person name="Delehaunty K."/>
            <person name="Dinkelacker I."/>
            <person name="Fulton L."/>
            <person name="Fulton R."/>
            <person name="Godfrey J."/>
            <person name="Minx P."/>
            <person name="Mitreva M."/>
            <person name="Roeseler W."/>
            <person name="Tian H."/>
            <person name="Witte H."/>
            <person name="Yang S.P."/>
            <person name="Wilson R.K."/>
            <person name="Sommer R.J."/>
        </authorList>
    </citation>
    <scope>NUCLEOTIDE SEQUENCE [LARGE SCALE GENOMIC DNA]</scope>
    <source>
        <strain evidence="2">PS312</strain>
    </source>
</reference>
<organism evidence="1 2">
    <name type="scientific">Pristionchus pacificus</name>
    <name type="common">Parasitic nematode worm</name>
    <dbReference type="NCBI Taxonomy" id="54126"/>
    <lineage>
        <taxon>Eukaryota</taxon>
        <taxon>Metazoa</taxon>
        <taxon>Ecdysozoa</taxon>
        <taxon>Nematoda</taxon>
        <taxon>Chromadorea</taxon>
        <taxon>Rhabditida</taxon>
        <taxon>Rhabditina</taxon>
        <taxon>Diplogasteromorpha</taxon>
        <taxon>Diplogasteroidea</taxon>
        <taxon>Neodiplogasteridae</taxon>
        <taxon>Pristionchus</taxon>
    </lineage>
</organism>
<dbReference type="AlphaFoldDB" id="A0A2A6BTT3"/>
<gene>
    <name evidence="1" type="primary">WBGene00282876</name>
</gene>
<evidence type="ECO:0000313" key="1">
    <source>
        <dbReference type="EnsemblMetazoa" id="PPA44507.1"/>
    </source>
</evidence>
<name>A0A2A6BTT3_PRIPA</name>